<dbReference type="Pfam" id="PF03028">
    <property type="entry name" value="Dynein_heavy"/>
    <property type="match status" value="1"/>
</dbReference>
<dbReference type="CDD" id="cd00009">
    <property type="entry name" value="AAA"/>
    <property type="match status" value="1"/>
</dbReference>
<dbReference type="CTD" id="20327906"/>
<evidence type="ECO:0000256" key="6">
    <source>
        <dbReference type="ARBA" id="ARBA00022741"/>
    </source>
</evidence>
<keyword evidence="4" id="KW-0493">Microtubule</keyword>
<dbReference type="InterPro" id="IPR024743">
    <property type="entry name" value="Dynein_HC_stalk"/>
</dbReference>
<dbReference type="InterPro" id="IPR042222">
    <property type="entry name" value="Dynein_2_N"/>
</dbReference>
<evidence type="ECO:0000256" key="16">
    <source>
        <dbReference type="ARBA" id="ARBA00053635"/>
    </source>
</evidence>
<dbReference type="GO" id="GO:0008569">
    <property type="term" value="F:minus-end-directed microtubule motor activity"/>
    <property type="evidence" value="ECO:0007669"/>
    <property type="project" value="InterPro"/>
</dbReference>
<feature type="coiled-coil region" evidence="21">
    <location>
        <begin position="3937"/>
        <end position="3999"/>
    </location>
</feature>
<reference evidence="24 25" key="1">
    <citation type="submission" date="2013-11" db="EMBL/GenBank/DDBJ databases">
        <title>Opisthorchis viverrini - life in the bile duct.</title>
        <authorList>
            <person name="Young N.D."/>
            <person name="Nagarajan N."/>
            <person name="Lin S.J."/>
            <person name="Korhonen P.K."/>
            <person name="Jex A.R."/>
            <person name="Hall R.S."/>
            <person name="Safavi-Hemami H."/>
            <person name="Kaewkong W."/>
            <person name="Bertrand D."/>
            <person name="Gao S."/>
            <person name="Seet Q."/>
            <person name="Wongkham S."/>
            <person name="Teh B.T."/>
            <person name="Wongkham C."/>
            <person name="Intapan P.M."/>
            <person name="Maleewong W."/>
            <person name="Yang X."/>
            <person name="Hu M."/>
            <person name="Wang Z."/>
            <person name="Hofmann A."/>
            <person name="Sternberg P.W."/>
            <person name="Tan P."/>
            <person name="Wang J."/>
            <person name="Gasser R.B."/>
        </authorList>
    </citation>
    <scope>NUCLEOTIDE SEQUENCE [LARGE SCALE GENOMIC DNA]</scope>
</reference>
<dbReference type="GO" id="GO:0045505">
    <property type="term" value="F:dynein intermediate chain binding"/>
    <property type="evidence" value="ECO:0007669"/>
    <property type="project" value="InterPro"/>
</dbReference>
<dbReference type="InterPro" id="IPR056759">
    <property type="entry name" value="DYH2-5-8_CC"/>
</dbReference>
<accession>A0A074ZWJ9</accession>
<dbReference type="Pfam" id="PF12774">
    <property type="entry name" value="AAA_6"/>
    <property type="match status" value="1"/>
</dbReference>
<evidence type="ECO:0000313" key="24">
    <source>
        <dbReference type="EMBL" id="KER27710.1"/>
    </source>
</evidence>
<dbReference type="Gene3D" id="3.40.50.300">
    <property type="entry name" value="P-loop containing nucleotide triphosphate hydrolases"/>
    <property type="match status" value="5"/>
</dbReference>
<dbReference type="FunFam" id="1.20.920.20:FF:000014">
    <property type="entry name" value="dynein heavy chain 2, axonemal"/>
    <property type="match status" value="1"/>
</dbReference>
<dbReference type="Gene3D" id="6.10.140.1060">
    <property type="match status" value="1"/>
</dbReference>
<keyword evidence="15" id="KW-0966">Cell projection</keyword>
<evidence type="ECO:0000256" key="8">
    <source>
        <dbReference type="ARBA" id="ARBA00022840"/>
    </source>
</evidence>
<dbReference type="Pfam" id="PF08393">
    <property type="entry name" value="DHC_N2"/>
    <property type="match status" value="2"/>
</dbReference>
<dbReference type="Pfam" id="PF12777">
    <property type="entry name" value="MT"/>
    <property type="match status" value="1"/>
</dbReference>
<dbReference type="Pfam" id="PF12775">
    <property type="entry name" value="AAA_7"/>
    <property type="match status" value="1"/>
</dbReference>
<dbReference type="InterPro" id="IPR004273">
    <property type="entry name" value="Dynein_heavy_D6_P-loop"/>
</dbReference>
<dbReference type="Pfam" id="PF18198">
    <property type="entry name" value="AAA_lid_11"/>
    <property type="match status" value="1"/>
</dbReference>
<keyword evidence="9" id="KW-0282">Flagellum</keyword>
<evidence type="ECO:0000256" key="11">
    <source>
        <dbReference type="ARBA" id="ARBA00023054"/>
    </source>
</evidence>
<dbReference type="InterPro" id="IPR003593">
    <property type="entry name" value="AAA+_ATPase"/>
</dbReference>
<name>A0A074ZWJ9_OPIVI</name>
<dbReference type="FunFam" id="1.10.287.2620:FF:000002">
    <property type="entry name" value="Dynein heavy chain 2, axonemal"/>
    <property type="match status" value="1"/>
</dbReference>
<dbReference type="Pfam" id="PF25007">
    <property type="entry name" value="DYH2-5-8_CC"/>
    <property type="match status" value="1"/>
</dbReference>
<keyword evidence="14" id="KW-0206">Cytoskeleton</keyword>
<evidence type="ECO:0000259" key="23">
    <source>
        <dbReference type="SMART" id="SM00382"/>
    </source>
</evidence>
<feature type="non-terminal residue" evidence="24">
    <location>
        <position position="1"/>
    </location>
</feature>
<keyword evidence="11 21" id="KW-0175">Coiled coil</keyword>
<dbReference type="Pfam" id="PF12781">
    <property type="entry name" value="AAA_9"/>
    <property type="match status" value="1"/>
</dbReference>
<keyword evidence="8" id="KW-0067">ATP-binding</keyword>
<gene>
    <name evidence="24" type="ORF">T265_13739</name>
</gene>
<feature type="compositionally biased region" description="Basic and acidic residues" evidence="22">
    <location>
        <begin position="270"/>
        <end position="289"/>
    </location>
</feature>
<feature type="coiled-coil region" evidence="21">
    <location>
        <begin position="3731"/>
        <end position="3758"/>
    </location>
</feature>
<protein>
    <recommendedName>
        <fullName evidence="18">Dynein axonemal heavy chain 2</fullName>
    </recommendedName>
    <alternativeName>
        <fullName evidence="20">Axonemal beta dynein heavy chain 2</fullName>
    </alternativeName>
    <alternativeName>
        <fullName evidence="19">Ciliary dynein heavy chain 2</fullName>
    </alternativeName>
</protein>
<dbReference type="InterPro" id="IPR026983">
    <property type="entry name" value="DHC"/>
</dbReference>
<keyword evidence="6" id="KW-0547">Nucleotide-binding</keyword>
<evidence type="ECO:0000256" key="9">
    <source>
        <dbReference type="ARBA" id="ARBA00022846"/>
    </source>
</evidence>
<evidence type="ECO:0000256" key="15">
    <source>
        <dbReference type="ARBA" id="ARBA00023273"/>
    </source>
</evidence>
<keyword evidence="3" id="KW-0963">Cytoplasm</keyword>
<evidence type="ECO:0000256" key="13">
    <source>
        <dbReference type="ARBA" id="ARBA00023175"/>
    </source>
</evidence>
<dbReference type="Pfam" id="PF18199">
    <property type="entry name" value="Dynein_C"/>
    <property type="match status" value="1"/>
</dbReference>
<dbReference type="InterPro" id="IPR041466">
    <property type="entry name" value="Dynein_AAA5_ext"/>
</dbReference>
<dbReference type="Gene3D" id="1.10.8.710">
    <property type="match status" value="1"/>
</dbReference>
<dbReference type="InterPro" id="IPR041658">
    <property type="entry name" value="AAA_lid_11"/>
</dbReference>
<dbReference type="Gene3D" id="1.20.920.30">
    <property type="match status" value="1"/>
</dbReference>
<dbReference type="InterPro" id="IPR043160">
    <property type="entry name" value="Dynein_C_barrel"/>
</dbReference>
<dbReference type="FunFam" id="3.40.50.300:FF:000044">
    <property type="entry name" value="Dynein heavy chain 5, axonemal"/>
    <property type="match status" value="1"/>
</dbReference>
<proteinExistence type="inferred from homology"/>
<evidence type="ECO:0000256" key="7">
    <source>
        <dbReference type="ARBA" id="ARBA00022803"/>
    </source>
</evidence>
<evidence type="ECO:0000256" key="21">
    <source>
        <dbReference type="SAM" id="Coils"/>
    </source>
</evidence>
<dbReference type="FunFam" id="3.40.50.300:FF:000049">
    <property type="entry name" value="Dynein, axonemal, heavy chain 5"/>
    <property type="match status" value="1"/>
</dbReference>
<dbReference type="PANTHER" id="PTHR45703:SF32">
    <property type="entry name" value="DYNEINS HEAVY CHAIN"/>
    <property type="match status" value="1"/>
</dbReference>
<comment type="subcellular location">
    <subcellularLocation>
        <location evidence="1">Cytoplasm</location>
        <location evidence="1">Cytoskeleton</location>
        <location evidence="1">Flagellum axoneme</location>
    </subcellularLocation>
</comment>
<dbReference type="GO" id="GO:0005524">
    <property type="term" value="F:ATP binding"/>
    <property type="evidence" value="ECO:0007669"/>
    <property type="project" value="UniProtKB-KW"/>
</dbReference>
<dbReference type="FunFam" id="3.10.490.20:FF:000008">
    <property type="entry name" value="dynein heavy chain 2, axonemal"/>
    <property type="match status" value="1"/>
</dbReference>
<feature type="domain" description="AAA+ ATPase" evidence="23">
    <location>
        <begin position="2450"/>
        <end position="2610"/>
    </location>
</feature>
<keyword evidence="25" id="KW-1185">Reference proteome</keyword>
<dbReference type="InterPro" id="IPR042228">
    <property type="entry name" value="Dynein_linker_3"/>
</dbReference>
<dbReference type="FunFam" id="1.10.8.1220:FF:000001">
    <property type="entry name" value="Dynein axonemal heavy chain 5"/>
    <property type="match status" value="1"/>
</dbReference>
<feature type="region of interest" description="Disordered" evidence="22">
    <location>
        <begin position="2154"/>
        <end position="2186"/>
    </location>
</feature>
<evidence type="ECO:0000256" key="12">
    <source>
        <dbReference type="ARBA" id="ARBA00023069"/>
    </source>
</evidence>
<evidence type="ECO:0000256" key="3">
    <source>
        <dbReference type="ARBA" id="ARBA00022490"/>
    </source>
</evidence>
<comment type="similarity">
    <text evidence="2">Belongs to the dynein heavy chain family.</text>
</comment>
<keyword evidence="10" id="KW-0243">Dynein</keyword>
<dbReference type="Gene3D" id="1.20.140.100">
    <property type="entry name" value="Dynein heavy chain, N-terminal domain 2"/>
    <property type="match status" value="1"/>
</dbReference>
<evidence type="ECO:0000256" key="5">
    <source>
        <dbReference type="ARBA" id="ARBA00022737"/>
    </source>
</evidence>
<evidence type="ECO:0000256" key="2">
    <source>
        <dbReference type="ARBA" id="ARBA00008887"/>
    </source>
</evidence>
<sequence>TGLQDASTVIELTAPSVSTRFRLRKSGDPEAAAVGCAGVGNVLSHRAEASLLDWMPVESRLCAVHLATSVKESHKRQVDRGLFMVFAYAPTNSRSDAVKEAFRRPECPAAKVKEMEEAQKAGNARRLFQLILATGPQKPSVNETIMHRNGTTISNKEERLDPWAEYFKQQPSRPPAVTRLEPTGEVERWTVNVEPPTASECHRSPSPDDLPPALFKDGGEVLSQRLSDLFACIWEKESVPDNWGESVIVPIFKKGARSVFQYPIMVGSSKKAEKDPTDRRNHSNTEETALRLGHSSPDEDVQEDEEVKKEIFLEPDDEFLGFTTNPDLEGAEYLESIDDAPKPGIVKPSQPISDMIRDRIYLTGFEPIKHWSEQIAQHINDDFGSGEKLQLFIYLNRKNELRVTFDVPMHWYSELNYFIHIPGAEGKTLTSDNFDVRVHYGTVVGRGIESLLRIMSTIFAPAFFANKTWPDSIKNDFSLQLQRFMSALTDARWKLENKTVLYMPTEKIERDSEIEAKNKDLVNRFEMIVIHWTRQIKAVLNSQNTADEVEGTGPLDEIEFWRNRCEDLTGISKQLDKAEVKNITDILTAAKSSYVAAFIRLADEIKFNTQQAQSNLQFLNTLKEMCHQLAESTPREIPPKLPRIISVIRMIWVNSKHYNTKEIITGMFRKLSNEIINRCCSVISLDDIFDGKVISSSNNLRHCITCCEEYKAIYDKLQKIHSRHSAFPWDAQKGSIFAQVDAFIQRCRDLLEICECQKNFGRYEEGTKTTMPIFQGARGPELEVLLNTIEQMFGKLMRNLYDKRTSILDVKATSWHDDYNRFRVGIKDLEVMMQNAINTAFETVTTIQQGVEILDVFAHLQSREFGLVAGVHHRLSIVIFQAIRRTIDNKTHELVARFGEILNQVKKEMTQRIYGGLPMPTEAHYAGQGLYWRFLRRRLEKTMLSLDQAFFLSLAAAGMTEHRQQYSQTLAALEDMTRKTFLEFQSTIDQGRFDYLQKQFYHFMQGTSRLTDFFTLQDPLKALETSLLLRSSMQLCLIEPNLNAAVPKLFNELHYWIRLGVEVPPNAAEAFRRRHELRYLVELVLLIVRDYNRIMNSLNSEERALFRERIKILDKKLAPGFTKLHWTVKGLVEMFVSDVRVQASKLQGKVDDYKTANEDIKGNCEQIARTLLIRLEPNRVYENTEFDDCQSAHRAITKIKLFNLHEGIVQQMRQVKETFVSESADIQLYWGRYTERMDRYCEEAFRLNVKLSLSELQRAINGDGRNDPNPLFKVALNLDNDVLVFLPTLPQLTNVVASLGNKFTEIISAVPRLPDLLTRMKSSKVPICDAIANDEEINKIQASIKRGMQEISSAVQEPLSYWDQFREIWELPKDDFIQRYRQLNPHVSSIDADIARYTEVTNKVQDAETMVTTRFLQLDFSLLKNAIAAHCRDWQQRLTNLLLDMTTDSLNGIYTYIETSSERISKPPQNLDELSESIQLLERILTEQHDIQAKFGPLEEQFAILDKCEVTYTDSVAARRANLANDWIQFQNTLLAAEQMIKKCKEKFKTGLLGDSEEFKRAVANLLAELQSTGPYSADLAPQTALDAVAGFRERLDKLKARELELRHGLNLFKIEQPPCKEIAVIEKDLEYLDVIWTMNYEWEKNWEIWKYGRFCELQTTEMENLANTVFRKFVKLSRDLKDRNWEVIESSRIRVDQFRRTMPLIMDLRNPAMRSRHWVQLKLEMNKQFDENSADFTLERIVQLGFEQHAEIIHEISGAASKELAIEHTLDNMERLWQNNELDMVPYKEKNTYKLRSTEEVFQALEDNQVSAGVICCVQLSTMKASRFVRPFEVLVDRWERLLSLIMETLEQLLSVQRQYLYLETIFLGEDIRKQLPKESSAFDAVNMDWQSITAFLYETRNTRACTTKPGLLDNLNRLVNSLEEIQQSLDMYLETKRQIFPRFYFLANEDLLEILGQGRNPDAVMPHMKKCFDNINSLKIEKVHSRLDRYGGIAKLPAPRRMMLEPHTSDKGDKTQAVADSVTSKRSGILAQQTTAVQASPEALPAQISNMNVADGELQNLADASSIQGVEDLQSDVGRHIFEISAPEGPAADEQTAVTEDKVDDIMEPGGERMDIIDVFTNTKQDQSGQESPSLEPQADTEGSLSILTDKPKTAQASDTSISAGTAPGGVIQSPASSHPGIVPTAGKAKHHAYTATIHEALSMYSMDGEEVPFKTKVRLEGPVESWLCDVEEQMYKTLRDMLRECRFALKKAATKREKFVKDWPGQMCITSSQIQWTADVTRALQLVSFPFAWLSSALTCRSNGIMELLQPVVHLPFLQVGQRQDKKPLKSLRHKQRNMLEKFSEMIRSNLTKIQRLKINGLVVIEVHQRDIIEKLYKSGCNDINAFDWLSQLRFYWDKEPDDCFVRQTNTSFQYGYEYLGNSGRLVITPLTDRCYITLTTALHLHRGGSPKGPAGTGKTETVKDLGKALGDYVIVVNCSEGLDYKSMGRMFAGLAQTGAWGCFDEFNRCEFPKQLLRIHSFWHRINIEVLSVVAQQILSILSALALAAQSSSPMEKTRFMFDGRMLQLVWSCGIFITMNPGYAGRTELPDNLKSMFRPIAMVVPDSSMIAEITLFAEGFGSTKLLAKKVFTLYSLTIQQLSKQDHYDFGLRALVSVLRYAGRKKRSNPTMPDEEVLLLSLNDMNLAKLTSVDLPLFKGIMTDLFPGVEAPNIDYTKIKNAVESTCKSMNLRMIPFTLNKAIQLYETKSSRHSVMIVGKTLSGKSTTWRILQNVHNNLAKAGEPGFERVQEYPLNPKAVSLGELYGEFNLATNEWTDGVLSSVMRQTCAGRKFFILLLHKRLCCCSVWYPMTTFVVTDDTPTLKWIIFDGPVDTLWIESMNSVMDDNKILTLINGERISMSEQVSLLFEVEDLAVASPATVSRCGMVYNDAHDLGWWPYVNSWLAAKQDKTLVDETRRLFEKYIENLHQYIKQNCNTLVPMSETNTVISLCRLFDGLATPEAWVDPADTDYYTRLVEMTFQFCMIWSVCCMVDEDGRKKIDSYIREIEGSFPNKDSIYEYCVDPKGHTWIHWEEKLRGGWKYQPNEPFYKILVPTVDTVRYQFLASQLVGNHNPILLIGPVGTGKTSLAVNILNSLDPNIWTNLTINMSAQTSSSNVQDIIEGRVEKRTKDTFVPIGGTNMLTFMDDFNMPAKDAFGSQPPLELVRQWLDYGFWYDRVKQTIRKVTNMYLLASMGPPGGGRMVISRRLQARFNQIVITFPTESSLKRIYGSMLTQKLLEFEDDVKSMSESLLQASIDLYNMVINKFLPTPTKMHYLFNLRDISKIFQGLLRASKSQIETRTSMLRLWIHEGLRVFADRLINDKDRTAYVDLVGDALATHFDQTYHSLCPARQSPIFADFLNAEGEYEDITDLDRLRRFLADTLREYNETPGTVPMDLVLFRDAIEHTCKLTRVLKQPRGNMLLVGIGGSGRQSLSRLAAYICEFKIFQIEVTKVYRKQEFREDVKRMYFQAGVENQPTLFIFTDTQVVEESFLEDINNLLSSGEVPTLYKPDEFEEVRQALLDTAKQEGVSESTQSIFQFFIERVRSNLHIVLCMSPIGEPFRNRMRMFPAFVNCTTIDWFSEWPLEALLEVAEKYLNDVSLIVSEPDPQILVKRENRLRASIVKIFANMHRSVADMALLMLAELRRHVYVTPTNYLELVAGYKVLLYQKRQELSDKANKLANGLGKIDETREKVEVMSVELEDARKKVAAFQKECDDYLVIIVQQKREADEQAKAVIQTQEKIKVDEVKCMHMAELAMADLAQAMPALEAAMQALEALNKKDITEIKSYGKPPFLVQKVMEAVMILRGAEPTWAESRRQLGEQDFIKQLVNFDKDNINDRTLKKIGLYCAQDDFHPDVVGKVSTAAKSLCMWVRAIEVYGRVYRVVEPKRQRLQQAEAVLREKQEMLAAAQAKLDEVNAQMRRLQQEYNEKMEQKEELRLKAEHTEKMLDRASKLVSGLAGEKLRWESTVADLSARIELLPGDCLLAAGFLSYMGPFLSEYREKLVRNWLTLVRAEAAPASDPFVFTEFLADPTQVREWNLQGLPRDGFSVENGVIVTRGSRWPLMVDPQCQAQKWIKSMEGKALRVIDLQMPDYIRVLETAVQFGQPVLMQNIHEHLDQALDPVLKKSLAKIGGVLIMRLGDKEIEYNENFRFYLTTKLPNPHYAPEVCAKTTVVNFAVKQQGLEAQLLGIVVRKERPELEEQKDNLVIGIAAGKRKLTELEDEILRLLNEAQGSLLDDEQLVNTLQTSKITSTEVTEQLQVAEKTEVQIDTAREGYRPCAERASILFFILNDLGRIDPMYQFALDGYIDLFHLSIDKSPRSGKLEDRIVHLNDYHTYAVYRYTCRGLFERHKLLFSFQICVKILEAAGKLNQDEYNFFLRGGIVLDRDNQLDNPCNSWLSEQCWDNITELDKLPNYHGLVTSFEQYPRDWHMWFTAAEPETSPLPGEWDNTTNEFQRMLIVRSLRPDRVAFCATSFITSNLGSRFVEPPVLDMKQVVEDSNTRTPLIFVLSTGVDPTSGLLQLAENCGMGKKFNALSLGQGQSPIATRLVQEGVHDGNWVFLANCHLSLSWMPQLDKIVERLGSEETHPEFRLWLSSSPDPQFPISILQAGIKMTTEPPKGLRSNMKRLYHLIKASYNAGFRCFIEDQFTTCHKPEKYKKLLFSLCFFHSILLERRKFLMLGWNIPYEFNDSDFEVSEHLLTNYLDQYEETAWDALRYLIADINYGGHVTDDWDRRLLTTYITDFFKEDVLKETFYKLTPLPYYYIPRDGTLNAYREFVSMLPQMDHPEAFGQHPNADITSQIQETRMLLDTLLSLQPQVSTSAGVSREELVLELIENLQKQIPENIDYEGTVKIFANDHSPLVVVLLQEIQRYNALLHKMRRDLTDLSKGIQGLVVMSSELEDIFLSIFDGRVPEYWSKTYCSLKPLGSWARDMAARVEMFSKWARTAHPPKAFWIGAFTFPTGFLTAVLQTAARQNNVSVDSLSWEFTAHTTMDVNTLPTPKDGVFVCNLYLQGAGWDRKTGCLVEATPMQLVCAIPPIHFKPVENKKKSLKNIYVAPCYYYPNRAGTSDRPSFMIGVELKTGEKPPEHWTKRSTALLMSLDT</sequence>
<dbReference type="Proteomes" id="UP000054324">
    <property type="component" value="Unassembled WGS sequence"/>
</dbReference>
<evidence type="ECO:0000256" key="19">
    <source>
        <dbReference type="ARBA" id="ARBA00078558"/>
    </source>
</evidence>
<dbReference type="Gene3D" id="3.10.490.20">
    <property type="match status" value="1"/>
</dbReference>
<feature type="region of interest" description="Disordered" evidence="22">
    <location>
        <begin position="268"/>
        <end position="302"/>
    </location>
</feature>
<dbReference type="FunFam" id="1.10.8.720:FF:000008">
    <property type="entry name" value="Dynein axonemal heavy chain 2"/>
    <property type="match status" value="1"/>
</dbReference>
<dbReference type="FunFam" id="1.10.472.130:FF:000003">
    <property type="entry name" value="Dynein, axonemal, heavy chain 2"/>
    <property type="match status" value="1"/>
</dbReference>
<evidence type="ECO:0000313" key="25">
    <source>
        <dbReference type="Proteomes" id="UP000054324"/>
    </source>
</evidence>
<dbReference type="GO" id="GO:0007018">
    <property type="term" value="P:microtubule-based movement"/>
    <property type="evidence" value="ECO:0007669"/>
    <property type="project" value="InterPro"/>
</dbReference>
<dbReference type="KEGG" id="ovi:T265_13739"/>
<keyword evidence="13" id="KW-0505">Motor protein</keyword>
<comment type="function">
    <text evidence="16">As part of the axonemal inner dynein arm complex plays a central role in ciliary beat. Expressed in sperm flagellum, it is required for sperm motility. Dyneins are microtubule-based molecular motors possessing ATPase activities that can convert the chemical energy of ATP into relative sliding between adjacent microtubule doublets to generate ciliary bending.</text>
</comment>
<dbReference type="GeneID" id="20327906"/>
<dbReference type="GO" id="GO:0005874">
    <property type="term" value="C:microtubule"/>
    <property type="evidence" value="ECO:0007669"/>
    <property type="project" value="UniProtKB-KW"/>
</dbReference>
<dbReference type="Pfam" id="PF22597">
    <property type="entry name" value="DYN_lid"/>
    <property type="match status" value="1"/>
</dbReference>
<evidence type="ECO:0000256" key="10">
    <source>
        <dbReference type="ARBA" id="ARBA00023017"/>
    </source>
</evidence>
<dbReference type="Gene3D" id="1.10.472.130">
    <property type="match status" value="1"/>
</dbReference>
<dbReference type="InterPro" id="IPR024317">
    <property type="entry name" value="Dynein_heavy_chain_D4_dom"/>
</dbReference>
<dbReference type="GO" id="GO:0031514">
    <property type="term" value="C:motile cilium"/>
    <property type="evidence" value="ECO:0007669"/>
    <property type="project" value="UniProtKB-ARBA"/>
</dbReference>
<evidence type="ECO:0000256" key="17">
    <source>
        <dbReference type="ARBA" id="ARBA00064223"/>
    </source>
</evidence>
<dbReference type="STRING" id="6198.A0A074ZWJ9"/>
<dbReference type="InterPro" id="IPR054354">
    <property type="entry name" value="DYNC2H1-like_lid"/>
</dbReference>
<dbReference type="InterPro" id="IPR041228">
    <property type="entry name" value="Dynein_C"/>
</dbReference>
<evidence type="ECO:0000256" key="4">
    <source>
        <dbReference type="ARBA" id="ARBA00022701"/>
    </source>
</evidence>
<dbReference type="FunFam" id="1.20.140.100:FF:000006">
    <property type="entry name" value="dynein heavy chain 2, axonemal"/>
    <property type="match status" value="1"/>
</dbReference>
<dbReference type="InterPro" id="IPR013594">
    <property type="entry name" value="Dynein_heavy_tail"/>
</dbReference>
<evidence type="ECO:0000256" key="14">
    <source>
        <dbReference type="ARBA" id="ARBA00023212"/>
    </source>
</evidence>
<dbReference type="Gene3D" id="1.20.58.1120">
    <property type="match status" value="1"/>
</dbReference>
<dbReference type="InterPro" id="IPR013602">
    <property type="entry name" value="Dynein_heavy_linker"/>
</dbReference>
<dbReference type="InterPro" id="IPR035706">
    <property type="entry name" value="AAA_9"/>
</dbReference>
<evidence type="ECO:0000256" key="18">
    <source>
        <dbReference type="ARBA" id="ARBA00071813"/>
    </source>
</evidence>
<dbReference type="Pfam" id="PF08385">
    <property type="entry name" value="DHC_N1"/>
    <property type="match status" value="1"/>
</dbReference>
<dbReference type="FunFam" id="1.20.1270.280:FF:000007">
    <property type="entry name" value="dynein heavy chain 2, axonemal"/>
    <property type="match status" value="1"/>
</dbReference>
<evidence type="ECO:0000256" key="22">
    <source>
        <dbReference type="SAM" id="MobiDB-lite"/>
    </source>
</evidence>
<dbReference type="InterPro" id="IPR027417">
    <property type="entry name" value="P-loop_NTPase"/>
</dbReference>
<dbReference type="Pfam" id="PF17852">
    <property type="entry name" value="Dynein_AAA_lid"/>
    <property type="match status" value="1"/>
</dbReference>
<dbReference type="Gene3D" id="1.10.8.720">
    <property type="entry name" value="Region D6 of dynein motor"/>
    <property type="match status" value="1"/>
</dbReference>
<dbReference type="PANTHER" id="PTHR45703">
    <property type="entry name" value="DYNEIN HEAVY CHAIN"/>
    <property type="match status" value="1"/>
</dbReference>
<keyword evidence="5" id="KW-0677">Repeat</keyword>
<dbReference type="SMART" id="SM00382">
    <property type="entry name" value="AAA"/>
    <property type="match status" value="2"/>
</dbReference>
<keyword evidence="7" id="KW-0802">TPR repeat</keyword>
<dbReference type="GO" id="GO:0005858">
    <property type="term" value="C:axonemal dynein complex"/>
    <property type="evidence" value="ECO:0007669"/>
    <property type="project" value="UniProtKB-ARBA"/>
</dbReference>
<keyword evidence="12" id="KW-0969">Cilium</keyword>
<dbReference type="Pfam" id="PF12780">
    <property type="entry name" value="AAA_8"/>
    <property type="match status" value="1"/>
</dbReference>
<dbReference type="Gene3D" id="1.20.1270.280">
    <property type="match status" value="1"/>
</dbReference>
<organism evidence="24 25">
    <name type="scientific">Opisthorchis viverrini</name>
    <name type="common">Southeast Asian liver fluke</name>
    <dbReference type="NCBI Taxonomy" id="6198"/>
    <lineage>
        <taxon>Eukaryota</taxon>
        <taxon>Metazoa</taxon>
        <taxon>Spiralia</taxon>
        <taxon>Lophotrochozoa</taxon>
        <taxon>Platyhelminthes</taxon>
        <taxon>Trematoda</taxon>
        <taxon>Digenea</taxon>
        <taxon>Opisthorchiida</taxon>
        <taxon>Opisthorchiata</taxon>
        <taxon>Opisthorchiidae</taxon>
        <taxon>Opisthorchis</taxon>
    </lineage>
</organism>
<comment type="subunit">
    <text evidence="17">Part of the axonemal inner dynein arm complex that consists of at least two heavy chains and a number of intermediate and light chains. Interacts with DNAI4.</text>
</comment>
<dbReference type="Gene3D" id="1.10.8.1220">
    <property type="match status" value="1"/>
</dbReference>
<evidence type="ECO:0000256" key="20">
    <source>
        <dbReference type="ARBA" id="ARBA00082099"/>
    </source>
</evidence>
<dbReference type="EMBL" id="KL596716">
    <property type="protein sequence ID" value="KER27710.1"/>
    <property type="molecule type" value="Genomic_DNA"/>
</dbReference>
<dbReference type="Gene3D" id="3.20.180.20">
    <property type="entry name" value="Dynein heavy chain, N-terminal domain 2"/>
    <property type="match status" value="2"/>
</dbReference>
<dbReference type="InterPro" id="IPR043157">
    <property type="entry name" value="Dynein_AAA1S"/>
</dbReference>
<dbReference type="FunFam" id="1.20.920.30:FF:000005">
    <property type="entry name" value="Dynein, axonemal, heavy chain 2"/>
    <property type="match status" value="1"/>
</dbReference>
<dbReference type="Gene3D" id="1.10.287.2620">
    <property type="match status" value="1"/>
</dbReference>
<dbReference type="FunFam" id="1.10.8.710:FF:000001">
    <property type="entry name" value="Dynein axonemal heavy chain 2"/>
    <property type="match status" value="1"/>
</dbReference>
<dbReference type="Gene3D" id="1.20.920.20">
    <property type="match status" value="1"/>
</dbReference>
<dbReference type="OrthoDB" id="10251809at2759"/>
<evidence type="ECO:0000256" key="1">
    <source>
        <dbReference type="ARBA" id="ARBA00004611"/>
    </source>
</evidence>
<feature type="domain" description="AAA+ ATPase" evidence="23">
    <location>
        <begin position="3114"/>
        <end position="3265"/>
    </location>
</feature>
<dbReference type="FunFam" id="3.40.50.300:FF:000153">
    <property type="entry name" value="Dynein axonemal heavy chain 1"/>
    <property type="match status" value="1"/>
</dbReference>
<dbReference type="InterPro" id="IPR042219">
    <property type="entry name" value="AAA_lid_11_sf"/>
</dbReference>
<dbReference type="FunFam" id="3.40.50.300:FF:002141">
    <property type="entry name" value="Dynein heavy chain"/>
    <property type="match status" value="1"/>
</dbReference>
<dbReference type="SUPFAM" id="SSF52540">
    <property type="entry name" value="P-loop containing nucleoside triphosphate hydrolases"/>
    <property type="match status" value="4"/>
</dbReference>
<feature type="compositionally biased region" description="Polar residues" evidence="22">
    <location>
        <begin position="2157"/>
        <end position="2166"/>
    </location>
</feature>
<dbReference type="InterPro" id="IPR035699">
    <property type="entry name" value="AAA_6"/>
</dbReference>
<dbReference type="RefSeq" id="XP_009168537.1">
    <property type="nucleotide sequence ID" value="XM_009170273.1"/>
</dbReference>
<dbReference type="GO" id="GO:0051959">
    <property type="term" value="F:dynein light intermediate chain binding"/>
    <property type="evidence" value="ECO:0007669"/>
    <property type="project" value="InterPro"/>
</dbReference>